<organism evidence="10 11">
    <name type="scientific">Eruca vesicaria subsp. sativa</name>
    <name type="common">Garden rocket</name>
    <name type="synonym">Eruca sativa</name>
    <dbReference type="NCBI Taxonomy" id="29727"/>
    <lineage>
        <taxon>Eukaryota</taxon>
        <taxon>Viridiplantae</taxon>
        <taxon>Streptophyta</taxon>
        <taxon>Embryophyta</taxon>
        <taxon>Tracheophyta</taxon>
        <taxon>Spermatophyta</taxon>
        <taxon>Magnoliopsida</taxon>
        <taxon>eudicotyledons</taxon>
        <taxon>Gunneridae</taxon>
        <taxon>Pentapetalae</taxon>
        <taxon>rosids</taxon>
        <taxon>malvids</taxon>
        <taxon>Brassicales</taxon>
        <taxon>Brassicaceae</taxon>
        <taxon>Brassiceae</taxon>
        <taxon>Eruca</taxon>
    </lineage>
</organism>
<comment type="subcellular location">
    <subcellularLocation>
        <location evidence="1">Cytoplasm</location>
    </subcellularLocation>
</comment>
<evidence type="ECO:0000313" key="11">
    <source>
        <dbReference type="Proteomes" id="UP001642260"/>
    </source>
</evidence>
<dbReference type="FunFam" id="3.30.70.360:FF:000009">
    <property type="entry name" value="aminoacylase-1 isoform X1"/>
    <property type="match status" value="1"/>
</dbReference>
<evidence type="ECO:0000256" key="8">
    <source>
        <dbReference type="PIRSR" id="PIRSR036696-1"/>
    </source>
</evidence>
<dbReference type="PIRSF" id="PIRSF036696">
    <property type="entry name" value="ACY-1"/>
    <property type="match status" value="1"/>
</dbReference>
<dbReference type="PANTHER" id="PTHR45892">
    <property type="entry name" value="AMINOACYLASE-1"/>
    <property type="match status" value="1"/>
</dbReference>
<keyword evidence="3" id="KW-0963">Cytoplasm</keyword>
<dbReference type="PROSITE" id="PS00759">
    <property type="entry name" value="ARGE_DAPE_CPG2_2"/>
    <property type="match status" value="1"/>
</dbReference>
<dbReference type="InterPro" id="IPR001261">
    <property type="entry name" value="ArgE/DapE_CS"/>
</dbReference>
<dbReference type="Gene3D" id="3.40.630.10">
    <property type="entry name" value="Zn peptidases"/>
    <property type="match status" value="1"/>
</dbReference>
<feature type="binding site" evidence="9">
    <location>
        <position position="382"/>
    </location>
    <ligand>
        <name>Zn(2+)</name>
        <dbReference type="ChEBI" id="CHEBI:29105"/>
        <label>2</label>
    </ligand>
</feature>
<keyword evidence="6 9" id="KW-0862">Zinc</keyword>
<feature type="binding site" evidence="9">
    <location>
        <position position="171"/>
    </location>
    <ligand>
        <name>Zn(2+)</name>
        <dbReference type="ChEBI" id="CHEBI:29105"/>
        <label>1</label>
    </ligand>
</feature>
<sequence length="436" mass="48515">MALDSNAIISRFQDYLRINTVQPNPDYYAAAEFIKIQAQSISLKYKSIEFVLGKPLVLLEWTGSDPSLPAILLNSHVDVVAFEADKWDHPPLGAEIDEEGKIYARGTQDMKSVGMQYLEAIRKLVASGYQPRRSVYVSFVPDEEIGGADGVGKFVESGNFKSLNIGVVLDEGLPSPTESYRVFNGERIPWSLQIKAVGQPGHGSKLYDDSASENLTKSIESMMRFRASQFDMLKAGLKPDGEVVSVNMVFLKAGTPSPDGFVMNLQPSEAEAGFDIRIPPRPTDDHLVALEKRLEEEWAPVSRNMTYKLWRFDQNLSGKQLLTAKDDSNPWWGLLQNAVNEAGGKIGEPEIFPASTDSRYFRKAGLPAFGFSPISNTPSLLHDHNEVLIVSSAKYYILQESNVLTVSLFVQYLSQSEYLKGIDMYVSIIKAYTSYI</sequence>
<evidence type="ECO:0000256" key="2">
    <source>
        <dbReference type="ARBA" id="ARBA00011913"/>
    </source>
</evidence>
<name>A0ABC8L3T7_ERUVS</name>
<dbReference type="AlphaFoldDB" id="A0ABC8L3T7"/>
<feature type="binding site" evidence="9">
    <location>
        <position position="109"/>
    </location>
    <ligand>
        <name>Zn(2+)</name>
        <dbReference type="ChEBI" id="CHEBI:29105"/>
        <label>1</label>
    </ligand>
</feature>
<evidence type="ECO:0000256" key="6">
    <source>
        <dbReference type="ARBA" id="ARBA00022833"/>
    </source>
</evidence>
<keyword evidence="5" id="KW-0378">Hydrolase</keyword>
<dbReference type="GO" id="GO:0005737">
    <property type="term" value="C:cytoplasm"/>
    <property type="evidence" value="ECO:0007669"/>
    <property type="project" value="UniProtKB-SubCell"/>
</dbReference>
<dbReference type="InterPro" id="IPR010159">
    <property type="entry name" value="N-acyl_aa_amidohydrolase"/>
</dbReference>
<feature type="binding site" evidence="9">
    <location>
        <position position="76"/>
    </location>
    <ligand>
        <name>Zn(2+)</name>
        <dbReference type="ChEBI" id="CHEBI:29105"/>
        <label>1</label>
    </ligand>
</feature>
<dbReference type="InterPro" id="IPR052083">
    <property type="entry name" value="Aminoacylase-1_M20A"/>
</dbReference>
<protein>
    <recommendedName>
        <fullName evidence="2">N-acyl-aliphatic-L-amino acid amidohydrolase</fullName>
        <ecNumber evidence="2">3.5.1.14</ecNumber>
    </recommendedName>
    <alternativeName>
        <fullName evidence="7">N-acyl-L-amino-acid amidohydrolase</fullName>
    </alternativeName>
</protein>
<dbReference type="Proteomes" id="UP001642260">
    <property type="component" value="Unassembled WGS sequence"/>
</dbReference>
<proteinExistence type="predicted"/>
<evidence type="ECO:0000256" key="3">
    <source>
        <dbReference type="ARBA" id="ARBA00022490"/>
    </source>
</evidence>
<feature type="active site" evidence="8">
    <location>
        <position position="78"/>
    </location>
</feature>
<dbReference type="GO" id="GO:0004046">
    <property type="term" value="F:aminoacylase activity"/>
    <property type="evidence" value="ECO:0007669"/>
    <property type="project" value="UniProtKB-EC"/>
</dbReference>
<comment type="cofactor">
    <cofactor evidence="9">
        <name>Zn(2+)</name>
        <dbReference type="ChEBI" id="CHEBI:29105"/>
    </cofactor>
    <text evidence="9">Binds 2 Zn(2+) ions per subunit.</text>
</comment>
<dbReference type="PROSITE" id="PS00758">
    <property type="entry name" value="ARGE_DAPE_CPG2_1"/>
    <property type="match status" value="1"/>
</dbReference>
<accession>A0ABC8L3T7</accession>
<dbReference type="EC" id="3.5.1.14" evidence="2"/>
<dbReference type="Gene3D" id="3.30.70.360">
    <property type="match status" value="1"/>
</dbReference>
<dbReference type="GO" id="GO:0046872">
    <property type="term" value="F:metal ion binding"/>
    <property type="evidence" value="ECO:0007669"/>
    <property type="project" value="UniProtKB-KW"/>
</dbReference>
<evidence type="ECO:0000256" key="1">
    <source>
        <dbReference type="ARBA" id="ARBA00004496"/>
    </source>
</evidence>
<dbReference type="EMBL" id="CAKOAT010448487">
    <property type="protein sequence ID" value="CAH8374198.1"/>
    <property type="molecule type" value="Genomic_DNA"/>
</dbReference>
<feature type="binding site" evidence="9">
    <location>
        <position position="144"/>
    </location>
    <ligand>
        <name>Zn(2+)</name>
        <dbReference type="ChEBI" id="CHEBI:29105"/>
        <label>2</label>
    </ligand>
</feature>
<keyword evidence="4 9" id="KW-0479">Metal-binding</keyword>
<feature type="active site" description="Proton acceptor" evidence="8">
    <location>
        <position position="143"/>
    </location>
</feature>
<dbReference type="Gene3D" id="1.10.150.900">
    <property type="match status" value="1"/>
</dbReference>
<evidence type="ECO:0000313" key="10">
    <source>
        <dbReference type="EMBL" id="CAH8374198.1"/>
    </source>
</evidence>
<gene>
    <name evidence="10" type="ORF">ERUC_LOCUS31969</name>
</gene>
<evidence type="ECO:0000256" key="9">
    <source>
        <dbReference type="PIRSR" id="PIRSR036696-2"/>
    </source>
</evidence>
<dbReference type="InterPro" id="IPR002933">
    <property type="entry name" value="Peptidase_M20"/>
</dbReference>
<dbReference type="SUPFAM" id="SSF53187">
    <property type="entry name" value="Zn-dependent exopeptidases"/>
    <property type="match status" value="1"/>
</dbReference>
<dbReference type="NCBIfam" id="TIGR01880">
    <property type="entry name" value="Ac-peptdase-euk"/>
    <property type="match status" value="1"/>
</dbReference>
<evidence type="ECO:0000256" key="5">
    <source>
        <dbReference type="ARBA" id="ARBA00022801"/>
    </source>
</evidence>
<evidence type="ECO:0000256" key="7">
    <source>
        <dbReference type="ARBA" id="ARBA00029656"/>
    </source>
</evidence>
<keyword evidence="11" id="KW-1185">Reference proteome</keyword>
<evidence type="ECO:0000256" key="4">
    <source>
        <dbReference type="ARBA" id="ARBA00022723"/>
    </source>
</evidence>
<dbReference type="FunFam" id="3.40.630.10:FF:000019">
    <property type="entry name" value="Aminoacylase 1"/>
    <property type="match status" value="1"/>
</dbReference>
<reference evidence="10 11" key="1">
    <citation type="submission" date="2022-03" db="EMBL/GenBank/DDBJ databases">
        <authorList>
            <person name="Macdonald S."/>
            <person name="Ahmed S."/>
            <person name="Newling K."/>
        </authorList>
    </citation>
    <scope>NUCLEOTIDE SEQUENCE [LARGE SCALE GENOMIC DNA]</scope>
</reference>
<dbReference type="PANTHER" id="PTHR45892:SF1">
    <property type="entry name" value="AMINOACYLASE-1"/>
    <property type="match status" value="1"/>
</dbReference>
<dbReference type="Pfam" id="PF01546">
    <property type="entry name" value="Peptidase_M20"/>
    <property type="match status" value="1"/>
</dbReference>
<comment type="caution">
    <text evidence="10">The sequence shown here is derived from an EMBL/GenBank/DDBJ whole genome shotgun (WGS) entry which is preliminary data.</text>
</comment>
<feature type="binding site" evidence="9">
    <location>
        <position position="109"/>
    </location>
    <ligand>
        <name>Zn(2+)</name>
        <dbReference type="ChEBI" id="CHEBI:29105"/>
        <label>2</label>
    </ligand>
</feature>